<evidence type="ECO:0000313" key="2">
    <source>
        <dbReference type="EMBL" id="AAQ18762.1"/>
    </source>
</evidence>
<evidence type="ECO:0000256" key="1">
    <source>
        <dbReference type="SAM" id="Phobius"/>
    </source>
</evidence>
<keyword evidence="1" id="KW-1133">Transmembrane helix</keyword>
<reference evidence="2" key="1">
    <citation type="submission" date="2003-08" db="EMBL/GenBank/DDBJ databases">
        <authorList>
            <person name="Pombert J.-F."/>
            <person name="Otis C."/>
            <person name="Lemieux C."/>
            <person name="Turmel M."/>
        </authorList>
    </citation>
    <scope>NUCLEOTIDE SEQUENCE</scope>
    <source>
        <strain evidence="2">UTEX 1912</strain>
    </source>
</reference>
<sequence length="369" mass="42940">MQLLPKLDTSAHITNTPDKSKKVQLFKYSKLRQNSVNFAKETQLFLTEKQKESPIIYGIIRELKYRVLYIGLAIMSLLGFVYLNLGLYIEFQGSYYLNYYQSIDFNWYESVKELNQSVVTLTSRDASFPETLHKMQSPFGGTNSSLKALNKHVIGAQLLYPKQELLDFKTGYLNSVANANLQSVRNYKLSHGTFEHGSWNNSKPSNIEIDEFKNFFISTVSYFSGQMKLFLDFSEGNKIQLLEKQGYSQQLLFSIYMISIFYQLTALLGYHCFCFLGPATLKQSRLKLFRGLQILFNTLLLHFLALPYVVTVYEELQIENIDSELFFSVSFNLLNSWVHCFYFLLVTLAFVLMFFFFKLWPKSSLKSYD</sequence>
<accession>Q6UVR2</accession>
<gene>
    <name evidence="2" type="primary">mttB</name>
</gene>
<keyword evidence="1" id="KW-0812">Transmembrane</keyword>
<geneLocation type="mitochondrion" evidence="2"/>
<name>Q6UVR2_TUPAK</name>
<dbReference type="RefSeq" id="YP_025803.1">
    <property type="nucleotide sequence ID" value="NC_005926.1"/>
</dbReference>
<protein>
    <submittedName>
        <fullName evidence="2">SecY-independant transporter protein</fullName>
    </submittedName>
</protein>
<dbReference type="EMBL" id="AY359242">
    <property type="protein sequence ID" value="AAQ18762.1"/>
    <property type="molecule type" value="Genomic_DNA"/>
</dbReference>
<feature type="transmembrane region" description="Helical" evidence="1">
    <location>
        <begin position="67"/>
        <end position="89"/>
    </location>
</feature>
<feature type="transmembrane region" description="Helical" evidence="1">
    <location>
        <begin position="288"/>
        <end position="310"/>
    </location>
</feature>
<dbReference type="GeneID" id="2847055"/>
<feature type="transmembrane region" description="Helical" evidence="1">
    <location>
        <begin position="336"/>
        <end position="357"/>
    </location>
</feature>
<feature type="transmembrane region" description="Helical" evidence="1">
    <location>
        <begin position="251"/>
        <end position="276"/>
    </location>
</feature>
<reference evidence="2" key="2">
    <citation type="journal article" date="2004" name="Mol. Biol. Evol.">
        <title>The complete mitochondrial DNA sequence of the green alga Pseudendoclonium akinetum (Ulvophyceae) highlights distinctive evolutionary trends in the chlorophyta and suggests a sister-group relationship between the Ulvophyceae and Chlorophyceae.</title>
        <authorList>
            <person name="Pombert J.F."/>
            <person name="Otis C."/>
            <person name="Lemieux C."/>
            <person name="Turmel M."/>
        </authorList>
    </citation>
    <scope>NUCLEOTIDE SEQUENCE</scope>
    <source>
        <strain evidence="2">UTEX 1912</strain>
    </source>
</reference>
<organism evidence="2">
    <name type="scientific">Tupiella akineta</name>
    <name type="common">Green alga</name>
    <name type="synonym">Pseudendoclonium akinetum</name>
    <dbReference type="NCBI Taxonomy" id="160070"/>
    <lineage>
        <taxon>Eukaryota</taxon>
        <taxon>Viridiplantae</taxon>
        <taxon>Chlorophyta</taxon>
        <taxon>core chlorophytes</taxon>
        <taxon>Ulvophyceae</taxon>
        <taxon>OUU clade</taxon>
        <taxon>Ulotrichales</taxon>
        <taxon>Tupiellaceae</taxon>
        <taxon>Tupiella</taxon>
    </lineage>
</organism>
<keyword evidence="1" id="KW-0472">Membrane</keyword>
<dbReference type="AlphaFoldDB" id="Q6UVR2"/>
<proteinExistence type="predicted"/>
<keyword evidence="2" id="KW-0496">Mitochondrion</keyword>